<evidence type="ECO:0000313" key="2">
    <source>
        <dbReference type="Proteomes" id="UP000337189"/>
    </source>
</evidence>
<dbReference type="Proteomes" id="UP000337189">
    <property type="component" value="Unassembled WGS sequence"/>
</dbReference>
<reference evidence="1 2" key="1">
    <citation type="submission" date="2019-08" db="EMBL/GenBank/DDBJ databases">
        <authorList>
            <person name="Peeters C."/>
        </authorList>
    </citation>
    <scope>NUCLEOTIDE SEQUENCE [LARGE SCALE GENOMIC DNA]</scope>
    <source>
        <strain evidence="1 2">LMG 31110</strain>
    </source>
</reference>
<dbReference type="AlphaFoldDB" id="A0A5E4V217"/>
<keyword evidence="1" id="KW-0449">Lipoprotein</keyword>
<name>A0A5E4V217_9BURK</name>
<accession>A0A5E4V217</accession>
<proteinExistence type="predicted"/>
<evidence type="ECO:0000313" key="1">
    <source>
        <dbReference type="EMBL" id="VVE05843.1"/>
    </source>
</evidence>
<protein>
    <submittedName>
        <fullName evidence="1">Putative lipoprotein</fullName>
    </submittedName>
</protein>
<sequence>MPGHGRLPNVTIFQGGEARGAAFHRVESSLTDTDTLMTRRLALHRHRHWFTRAARGRLAFALVSTVASAAMTGCVSYQDAPADHGKVRSTAMTAADLAQTDINRMATLGMRANLESLYVLADKLYRRNPREWRKSGATSQAQAMTQLRAAVEGRRSVPALQDLRDVKALSLSLAPTFDGDRVAAFVFSLSDTIITAHGGTTVFYLSDGLDAQRIYNAARNVEIAAWLLASRRDPAGNPLLLANEIADVRNVSFEREFGKVIGRLDLLAEMLDEKYRRAGIGYAQNLLGAQFLQFLPVR</sequence>
<organism evidence="1 2">
    <name type="scientific">Pandoraea communis</name>
    <dbReference type="NCBI Taxonomy" id="2508297"/>
    <lineage>
        <taxon>Bacteria</taxon>
        <taxon>Pseudomonadati</taxon>
        <taxon>Pseudomonadota</taxon>
        <taxon>Betaproteobacteria</taxon>
        <taxon>Burkholderiales</taxon>
        <taxon>Burkholderiaceae</taxon>
        <taxon>Pandoraea</taxon>
    </lineage>
</organism>
<gene>
    <name evidence="1" type="ORF">PCO31110_02387</name>
</gene>
<dbReference type="EMBL" id="CABPSJ010000003">
    <property type="protein sequence ID" value="VVE05843.1"/>
    <property type="molecule type" value="Genomic_DNA"/>
</dbReference>